<dbReference type="SMART" id="SM00388">
    <property type="entry name" value="HisKA"/>
    <property type="match status" value="1"/>
</dbReference>
<dbReference type="SUPFAM" id="SSF47384">
    <property type="entry name" value="Homodimeric domain of signal transducing histidine kinase"/>
    <property type="match status" value="1"/>
</dbReference>
<evidence type="ECO:0000313" key="7">
    <source>
        <dbReference type="Proteomes" id="UP000197535"/>
    </source>
</evidence>
<dbReference type="Pfam" id="PF02518">
    <property type="entry name" value="HATPase_c"/>
    <property type="match status" value="1"/>
</dbReference>
<dbReference type="Gene3D" id="3.30.565.10">
    <property type="entry name" value="Histidine kinase-like ATPase, C-terminal domain"/>
    <property type="match status" value="1"/>
</dbReference>
<dbReference type="Pfam" id="PF08668">
    <property type="entry name" value="HDOD"/>
    <property type="match status" value="1"/>
</dbReference>
<dbReference type="RefSeq" id="WP_088707374.1">
    <property type="nucleotide sequence ID" value="NZ_LSTO01000001.1"/>
</dbReference>
<dbReference type="CDD" id="cd00075">
    <property type="entry name" value="HATPase"/>
    <property type="match status" value="1"/>
</dbReference>
<dbReference type="Proteomes" id="UP000197535">
    <property type="component" value="Unassembled WGS sequence"/>
</dbReference>
<dbReference type="InterPro" id="IPR003661">
    <property type="entry name" value="HisK_dim/P_dom"/>
</dbReference>
<reference evidence="6 7" key="1">
    <citation type="submission" date="2016-02" db="EMBL/GenBank/DDBJ databases">
        <authorList>
            <person name="Wen L."/>
            <person name="He K."/>
            <person name="Yang H."/>
        </authorList>
    </citation>
    <scope>NUCLEOTIDE SEQUENCE [LARGE SCALE GENOMIC DNA]</scope>
    <source>
        <strain evidence="6 7">TSA40</strain>
    </source>
</reference>
<proteinExistence type="predicted"/>
<dbReference type="SMART" id="SM00387">
    <property type="entry name" value="HATPase_c"/>
    <property type="match status" value="1"/>
</dbReference>
<evidence type="ECO:0000256" key="3">
    <source>
        <dbReference type="ARBA" id="ARBA00022553"/>
    </source>
</evidence>
<dbReference type="PROSITE" id="PS50109">
    <property type="entry name" value="HIS_KIN"/>
    <property type="match status" value="1"/>
</dbReference>
<sequence length="700" mass="74739">MHALADSAILSRLAAARMPAMPQVLLQLMEMCRNDNAGIPALATLISRDAGMTSRILTVAGSPAFRRARVAPSLEQALITIGMNMVKTLLISEAVFQLFGSFSVRRSTDLRGFWIHSLSAAINAREIAKRMDYPRLEEAYLAGLLHDVGRLALLSAEPEQYAPHFHANDDAALCAQEKDLLQMTHAEAGGWIANRWQLDSFIADSIRFHHEPEMRLQRTHPLIRAVNLANQLTPGLRSDAVGVMAAAHLCGLGQDDVEQLCKTTEEEIRKVAEYLGIDLATIGDALAAPVVVPEDDARAKLAAQVNDLVFGASLDGCFDVQDEESMAAIARAACMLFGLGEAVVLMHNPAEDALQGYVGASADDKAMLFSLPLTAEGTLGAALATRQAAWLDRSGPAPTIFEEQLQRLLGGDCMVALALADSVACHGLLVASVDASLVPALRAREAMLMTFSSQAGKSLGRIAATRTTQPAPGPDNVTAFRSLAHEVNTPLSIIRNYLSVLDRKVTKKESIASEIAIIHEEIDRVTALINNAADPQARPPEKLADLGAIIRGVVGLLRDAELVPPAIAIALQSLDETLEVPGDPGMLKQVFLNLVKNAIEALSNGGQIDIACKGYTRQDERMYVAVTVRDNGPGLPADIVANLYTPVRSTKGGNHRGLGLSIVHGLVKKMGGHMYCQTGKDGTAFELLFPCSAPAGSAPP</sequence>
<feature type="domain" description="Histidine kinase" evidence="4">
    <location>
        <begin position="482"/>
        <end position="693"/>
    </location>
</feature>
<dbReference type="PANTHER" id="PTHR33525:SF3">
    <property type="entry name" value="RIBONUCLEASE Y"/>
    <property type="match status" value="1"/>
</dbReference>
<dbReference type="InterPro" id="IPR013976">
    <property type="entry name" value="HDOD"/>
</dbReference>
<comment type="caution">
    <text evidence="6">The sequence shown here is derived from an EMBL/GenBank/DDBJ whole genome shotgun (WGS) entry which is preliminary data.</text>
</comment>
<comment type="catalytic activity">
    <reaction evidence="1">
        <text>ATP + protein L-histidine = ADP + protein N-phospho-L-histidine.</text>
        <dbReference type="EC" id="2.7.13.3"/>
    </reaction>
</comment>
<dbReference type="EC" id="2.7.13.3" evidence="2"/>
<dbReference type="InterPro" id="IPR004358">
    <property type="entry name" value="Sig_transdc_His_kin-like_C"/>
</dbReference>
<dbReference type="InterPro" id="IPR036097">
    <property type="entry name" value="HisK_dim/P_sf"/>
</dbReference>
<accession>A0A254TGR7</accession>
<dbReference type="CDD" id="cd00082">
    <property type="entry name" value="HisKA"/>
    <property type="match status" value="1"/>
</dbReference>
<feature type="domain" description="HDOD" evidence="5">
    <location>
        <begin position="18"/>
        <end position="212"/>
    </location>
</feature>
<dbReference type="PANTHER" id="PTHR33525">
    <property type="match status" value="1"/>
</dbReference>
<evidence type="ECO:0000256" key="1">
    <source>
        <dbReference type="ARBA" id="ARBA00000085"/>
    </source>
</evidence>
<keyword evidence="7" id="KW-1185">Reference proteome</keyword>
<dbReference type="EMBL" id="LSTO01000001">
    <property type="protein sequence ID" value="OWW20492.1"/>
    <property type="molecule type" value="Genomic_DNA"/>
</dbReference>
<dbReference type="SMART" id="SM00471">
    <property type="entry name" value="HDc"/>
    <property type="match status" value="1"/>
</dbReference>
<dbReference type="CDD" id="cd00077">
    <property type="entry name" value="HDc"/>
    <property type="match status" value="1"/>
</dbReference>
<gene>
    <name evidence="6" type="ORF">AYR66_14355</name>
</gene>
<evidence type="ECO:0000259" key="4">
    <source>
        <dbReference type="PROSITE" id="PS50109"/>
    </source>
</evidence>
<name>A0A254TGR7_9BURK</name>
<dbReference type="SUPFAM" id="SSF55874">
    <property type="entry name" value="ATPase domain of HSP90 chaperone/DNA topoisomerase II/histidine kinase"/>
    <property type="match status" value="1"/>
</dbReference>
<dbReference type="SUPFAM" id="SSF109604">
    <property type="entry name" value="HD-domain/PDEase-like"/>
    <property type="match status" value="1"/>
</dbReference>
<organism evidence="6 7">
    <name type="scientific">Noviherbaspirillum denitrificans</name>
    <dbReference type="NCBI Taxonomy" id="1968433"/>
    <lineage>
        <taxon>Bacteria</taxon>
        <taxon>Pseudomonadati</taxon>
        <taxon>Pseudomonadota</taxon>
        <taxon>Betaproteobacteria</taxon>
        <taxon>Burkholderiales</taxon>
        <taxon>Oxalobacteraceae</taxon>
        <taxon>Noviherbaspirillum</taxon>
    </lineage>
</organism>
<dbReference type="Gene3D" id="1.10.287.130">
    <property type="match status" value="1"/>
</dbReference>
<dbReference type="Pfam" id="PF00512">
    <property type="entry name" value="HisKA"/>
    <property type="match status" value="1"/>
</dbReference>
<dbReference type="InterPro" id="IPR052340">
    <property type="entry name" value="RNase_Y/CdgJ"/>
</dbReference>
<dbReference type="InterPro" id="IPR003607">
    <property type="entry name" value="HD/PDEase_dom"/>
</dbReference>
<dbReference type="InterPro" id="IPR005467">
    <property type="entry name" value="His_kinase_dom"/>
</dbReference>
<dbReference type="InterPro" id="IPR003594">
    <property type="entry name" value="HATPase_dom"/>
</dbReference>
<dbReference type="PRINTS" id="PR00344">
    <property type="entry name" value="BCTRLSENSOR"/>
</dbReference>
<dbReference type="GO" id="GO:0000155">
    <property type="term" value="F:phosphorelay sensor kinase activity"/>
    <property type="evidence" value="ECO:0007669"/>
    <property type="project" value="InterPro"/>
</dbReference>
<dbReference type="AlphaFoldDB" id="A0A254TGR7"/>
<keyword evidence="3" id="KW-0597">Phosphoprotein</keyword>
<evidence type="ECO:0000256" key="2">
    <source>
        <dbReference type="ARBA" id="ARBA00012438"/>
    </source>
</evidence>
<protein>
    <recommendedName>
        <fullName evidence="2">histidine kinase</fullName>
        <ecNumber evidence="2">2.7.13.3</ecNumber>
    </recommendedName>
</protein>
<dbReference type="InterPro" id="IPR036890">
    <property type="entry name" value="HATPase_C_sf"/>
</dbReference>
<evidence type="ECO:0000313" key="6">
    <source>
        <dbReference type="EMBL" id="OWW20492.1"/>
    </source>
</evidence>
<dbReference type="OrthoDB" id="9797768at2"/>
<dbReference type="Gene3D" id="1.10.3210.10">
    <property type="entry name" value="Hypothetical protein af1432"/>
    <property type="match status" value="1"/>
</dbReference>
<dbReference type="PROSITE" id="PS51833">
    <property type="entry name" value="HDOD"/>
    <property type="match status" value="1"/>
</dbReference>
<evidence type="ECO:0000259" key="5">
    <source>
        <dbReference type="PROSITE" id="PS51833"/>
    </source>
</evidence>